<comment type="caution">
    <text evidence="4">The sequence shown here is derived from an EMBL/GenBank/DDBJ whole genome shotgun (WGS) entry which is preliminary data.</text>
</comment>
<dbReference type="Pfam" id="PF01075">
    <property type="entry name" value="Glyco_transf_9"/>
    <property type="match status" value="1"/>
</dbReference>
<dbReference type="SUPFAM" id="SSF53756">
    <property type="entry name" value="UDP-Glycosyltransferase/glycogen phosphorylase"/>
    <property type="match status" value="1"/>
</dbReference>
<dbReference type="PANTHER" id="PTHR30160:SF1">
    <property type="entry name" value="LIPOPOLYSACCHARIDE 1,2-N-ACETYLGLUCOSAMINETRANSFERASE-RELATED"/>
    <property type="match status" value="1"/>
</dbReference>
<keyword evidence="2" id="KW-0808">Transferase</keyword>
<evidence type="ECO:0000256" key="3">
    <source>
        <dbReference type="SAM" id="Phobius"/>
    </source>
</evidence>
<name>A0A1F7SP06_9BACT</name>
<dbReference type="GO" id="GO:0009244">
    <property type="term" value="P:lipopolysaccharide core region biosynthetic process"/>
    <property type="evidence" value="ECO:0007669"/>
    <property type="project" value="TreeGrafter"/>
</dbReference>
<sequence>MKINQMKAIDKWLGIPICILLTLFNKIWIFPKFRKRKDKVKKILVMKYFGIGSILLATPAFRALRKSFPDANITFLTFSSNEEICNILKIADDYIYLPTKDFSAFFFRTLRALWKIRKEQFDISVDMEFFSKFSTIINYLSSAQRRVGFYSRQMWRGDLLTDHIYYNHHRHIIDIFLALFSPLGIESNDKEIDKIKPSDREKKYIKELLKSEGFTENNLIIGVNINSSDMCYERRWPEENFRKLISELINSHNAKIIMIGGEEDKDYVEKTVKELNFKDSILNLAGKLNLAGLIALLDEIKLFITNDSGPFHLAVSLGTPTVSFFGPETPSLYGHYSSDDKHIIFYKGIYCSPCLSVYNVKTAVCNGDNQCLKKITFKEVYETIVKKYLCHE</sequence>
<gene>
    <name evidence="4" type="ORF">A3G31_02315</name>
</gene>
<accession>A0A1F7SP06</accession>
<keyword evidence="3" id="KW-0812">Transmembrane</keyword>
<dbReference type="Proteomes" id="UP000178082">
    <property type="component" value="Unassembled WGS sequence"/>
</dbReference>
<keyword evidence="1" id="KW-0328">Glycosyltransferase</keyword>
<dbReference type="CDD" id="cd03789">
    <property type="entry name" value="GT9_LPS_heptosyltransferase"/>
    <property type="match status" value="1"/>
</dbReference>
<proteinExistence type="predicted"/>
<evidence type="ECO:0000313" key="5">
    <source>
        <dbReference type="Proteomes" id="UP000178082"/>
    </source>
</evidence>
<protein>
    <recommendedName>
        <fullName evidence="6">Lipopolysaccharide heptosyltransferase II</fullName>
    </recommendedName>
</protein>
<evidence type="ECO:0000313" key="4">
    <source>
        <dbReference type="EMBL" id="OGL54934.1"/>
    </source>
</evidence>
<dbReference type="InterPro" id="IPR002201">
    <property type="entry name" value="Glyco_trans_9"/>
</dbReference>
<evidence type="ECO:0000256" key="1">
    <source>
        <dbReference type="ARBA" id="ARBA00022676"/>
    </source>
</evidence>
<reference evidence="4 5" key="1">
    <citation type="journal article" date="2016" name="Nat. Commun.">
        <title>Thousands of microbial genomes shed light on interconnected biogeochemical processes in an aquifer system.</title>
        <authorList>
            <person name="Anantharaman K."/>
            <person name="Brown C.T."/>
            <person name="Hug L.A."/>
            <person name="Sharon I."/>
            <person name="Castelle C.J."/>
            <person name="Probst A.J."/>
            <person name="Thomas B.C."/>
            <person name="Singh A."/>
            <person name="Wilkins M.J."/>
            <person name="Karaoz U."/>
            <person name="Brodie E.L."/>
            <person name="Williams K.H."/>
            <person name="Hubbard S.S."/>
            <person name="Banfield J.F."/>
        </authorList>
    </citation>
    <scope>NUCLEOTIDE SEQUENCE [LARGE SCALE GENOMIC DNA]</scope>
</reference>
<keyword evidence="3" id="KW-1133">Transmembrane helix</keyword>
<dbReference type="InterPro" id="IPR051199">
    <property type="entry name" value="LPS_LOS_Heptosyltrfase"/>
</dbReference>
<dbReference type="PANTHER" id="PTHR30160">
    <property type="entry name" value="TETRAACYLDISACCHARIDE 4'-KINASE-RELATED"/>
    <property type="match status" value="1"/>
</dbReference>
<dbReference type="GO" id="GO:0008713">
    <property type="term" value="F:ADP-heptose-lipopolysaccharide heptosyltransferase activity"/>
    <property type="evidence" value="ECO:0007669"/>
    <property type="project" value="TreeGrafter"/>
</dbReference>
<feature type="transmembrane region" description="Helical" evidence="3">
    <location>
        <begin position="43"/>
        <end position="61"/>
    </location>
</feature>
<organism evidence="4 5">
    <name type="scientific">Candidatus Schekmanbacteria bacterium RIFCSPLOWO2_12_FULL_38_15</name>
    <dbReference type="NCBI Taxonomy" id="1817883"/>
    <lineage>
        <taxon>Bacteria</taxon>
        <taxon>Candidatus Schekmaniibacteriota</taxon>
    </lineage>
</organism>
<evidence type="ECO:0000256" key="2">
    <source>
        <dbReference type="ARBA" id="ARBA00022679"/>
    </source>
</evidence>
<keyword evidence="3" id="KW-0472">Membrane</keyword>
<dbReference type="GO" id="GO:0005829">
    <property type="term" value="C:cytosol"/>
    <property type="evidence" value="ECO:0007669"/>
    <property type="project" value="TreeGrafter"/>
</dbReference>
<dbReference type="STRING" id="1817883.A3G31_02315"/>
<dbReference type="Gene3D" id="3.40.50.2000">
    <property type="entry name" value="Glycogen Phosphorylase B"/>
    <property type="match status" value="2"/>
</dbReference>
<evidence type="ECO:0008006" key="6">
    <source>
        <dbReference type="Google" id="ProtNLM"/>
    </source>
</evidence>
<dbReference type="AlphaFoldDB" id="A0A1F7SP06"/>
<dbReference type="EMBL" id="MGDI01000005">
    <property type="protein sequence ID" value="OGL54934.1"/>
    <property type="molecule type" value="Genomic_DNA"/>
</dbReference>
<feature type="transmembrane region" description="Helical" evidence="3">
    <location>
        <begin position="12"/>
        <end position="31"/>
    </location>
</feature>